<dbReference type="VEuPathDB" id="TriTrypDB:ADEAN_000221300"/>
<proteinExistence type="predicted"/>
<dbReference type="Proteomes" id="UP000515908">
    <property type="component" value="Chromosome 04"/>
</dbReference>
<protein>
    <submittedName>
        <fullName evidence="4">Ankyrin repeats (3 copies), putative</fullName>
    </submittedName>
</protein>
<gene>
    <name evidence="4" type="ORF">ADEAN_000221300</name>
</gene>
<dbReference type="InterPro" id="IPR002110">
    <property type="entry name" value="Ankyrin_rpt"/>
</dbReference>
<keyword evidence="1" id="KW-0677">Repeat</keyword>
<dbReference type="PANTHER" id="PTHR24171">
    <property type="entry name" value="ANKYRIN REPEAT DOMAIN-CONTAINING PROTEIN 39-RELATED"/>
    <property type="match status" value="1"/>
</dbReference>
<accession>A0A7G2C9S2</accession>
<evidence type="ECO:0000256" key="1">
    <source>
        <dbReference type="ARBA" id="ARBA00022737"/>
    </source>
</evidence>
<dbReference type="AlphaFoldDB" id="A0A7G2C9S2"/>
<dbReference type="Pfam" id="PF12796">
    <property type="entry name" value="Ank_2"/>
    <property type="match status" value="1"/>
</dbReference>
<dbReference type="EMBL" id="LR877148">
    <property type="protein sequence ID" value="CAD2214762.1"/>
    <property type="molecule type" value="Genomic_DNA"/>
</dbReference>
<keyword evidence="5" id="KW-1185">Reference proteome</keyword>
<dbReference type="SMART" id="SM00248">
    <property type="entry name" value="ANK"/>
    <property type="match status" value="2"/>
</dbReference>
<dbReference type="SUPFAM" id="SSF48403">
    <property type="entry name" value="Ankyrin repeat"/>
    <property type="match status" value="1"/>
</dbReference>
<evidence type="ECO:0000313" key="5">
    <source>
        <dbReference type="Proteomes" id="UP000515908"/>
    </source>
</evidence>
<evidence type="ECO:0000313" key="4">
    <source>
        <dbReference type="EMBL" id="CAD2214762.1"/>
    </source>
</evidence>
<dbReference type="Gene3D" id="1.25.40.20">
    <property type="entry name" value="Ankyrin repeat-containing domain"/>
    <property type="match status" value="1"/>
</dbReference>
<name>A0A7G2C9S2_9TRYP</name>
<dbReference type="InterPro" id="IPR036770">
    <property type="entry name" value="Ankyrin_rpt-contain_sf"/>
</dbReference>
<dbReference type="PROSITE" id="PS50297">
    <property type="entry name" value="ANK_REP_REGION"/>
    <property type="match status" value="1"/>
</dbReference>
<sequence>MKALLQGGANVNSQNKDGQTPLFFVCASGRMAETRCLLEAGANANVADHRQNRPLHYAFQVETAKLLQDSYALPHGQLDIIVLLVLYGAEVDAKNGDGEVATAYVTEQFPTLTAALALIARHREKLQTSSVKWNYLTLVNSKKDAFEKLGLGQEEAHALKETVEQVECERLLGDRSKAPAVPAGHPSVEGYDGQTDISGGKCPFLRKRAKEAEEQKKAMDADKPLCPFSVAFLCRHRYTFTLMAASFAAGMLFEKRRCP</sequence>
<keyword evidence="2 3" id="KW-0040">ANK repeat</keyword>
<reference evidence="4 5" key="1">
    <citation type="submission" date="2020-08" db="EMBL/GenBank/DDBJ databases">
        <authorList>
            <person name="Newling K."/>
            <person name="Davey J."/>
            <person name="Forrester S."/>
        </authorList>
    </citation>
    <scope>NUCLEOTIDE SEQUENCE [LARGE SCALE GENOMIC DNA]</scope>
    <source>
        <strain evidence="5">Crithidia deanei Carvalho (ATCC PRA-265)</strain>
    </source>
</reference>
<organism evidence="4 5">
    <name type="scientific">Angomonas deanei</name>
    <dbReference type="NCBI Taxonomy" id="59799"/>
    <lineage>
        <taxon>Eukaryota</taxon>
        <taxon>Discoba</taxon>
        <taxon>Euglenozoa</taxon>
        <taxon>Kinetoplastea</taxon>
        <taxon>Metakinetoplastina</taxon>
        <taxon>Trypanosomatida</taxon>
        <taxon>Trypanosomatidae</taxon>
        <taxon>Strigomonadinae</taxon>
        <taxon>Angomonas</taxon>
    </lineage>
</organism>
<evidence type="ECO:0000256" key="3">
    <source>
        <dbReference type="PROSITE-ProRule" id="PRU00023"/>
    </source>
</evidence>
<evidence type="ECO:0000256" key="2">
    <source>
        <dbReference type="ARBA" id="ARBA00023043"/>
    </source>
</evidence>
<feature type="repeat" description="ANK" evidence="3">
    <location>
        <begin position="17"/>
        <end position="49"/>
    </location>
</feature>
<dbReference type="OrthoDB" id="276356at2759"/>
<dbReference type="PROSITE" id="PS50088">
    <property type="entry name" value="ANK_REPEAT"/>
    <property type="match status" value="1"/>
</dbReference>